<accession>A0A2P6N7X7</accession>
<keyword evidence="4 12" id="KW-0378">Hydrolase</keyword>
<keyword evidence="7" id="KW-1133">Transmembrane helix</keyword>
<evidence type="ECO:0000256" key="9">
    <source>
        <dbReference type="ARBA" id="ARBA00023180"/>
    </source>
</evidence>
<evidence type="ECO:0000256" key="7">
    <source>
        <dbReference type="ARBA" id="ARBA00022989"/>
    </source>
</evidence>
<dbReference type="GO" id="GO:0005789">
    <property type="term" value="C:endoplasmic reticulum membrane"/>
    <property type="evidence" value="ECO:0007669"/>
    <property type="project" value="UniProtKB-SubCell"/>
</dbReference>
<dbReference type="InterPro" id="IPR031631">
    <property type="entry name" value="Glyco_hydro_63N"/>
</dbReference>
<evidence type="ECO:0000313" key="18">
    <source>
        <dbReference type="Proteomes" id="UP000241769"/>
    </source>
</evidence>
<keyword evidence="10 12" id="KW-0326">Glycosidase</keyword>
<comment type="function">
    <text evidence="12">Cleaves the distal alpha 1,2-linked glucose residue from the Glc(3)Man(9)GlcNAc(2) oligosaccharide precursor.</text>
</comment>
<evidence type="ECO:0000259" key="16">
    <source>
        <dbReference type="Pfam" id="PF16923"/>
    </source>
</evidence>
<dbReference type="InterPro" id="IPR031335">
    <property type="entry name" value="Glyco_hydro_63_C"/>
</dbReference>
<dbReference type="InParanoid" id="A0A2P6N7X7"/>
<organism evidence="17 18">
    <name type="scientific">Planoprotostelium fungivorum</name>
    <dbReference type="NCBI Taxonomy" id="1890364"/>
    <lineage>
        <taxon>Eukaryota</taxon>
        <taxon>Amoebozoa</taxon>
        <taxon>Evosea</taxon>
        <taxon>Variosea</taxon>
        <taxon>Cavosteliida</taxon>
        <taxon>Cavosteliaceae</taxon>
        <taxon>Planoprotostelium</taxon>
    </lineage>
</organism>
<keyword evidence="18" id="KW-1185">Reference proteome</keyword>
<dbReference type="GO" id="GO:0004573">
    <property type="term" value="F:Glc3Man9GlcNAc2 oligosaccharide glucosidase activity"/>
    <property type="evidence" value="ECO:0007669"/>
    <property type="project" value="UniProtKB-UniRule"/>
</dbReference>
<protein>
    <recommendedName>
        <fullName evidence="11 12">Mannosyl-oligosaccharide glucosidase</fullName>
        <ecNumber evidence="11 12">3.2.1.106</ecNumber>
    </recommendedName>
</protein>
<reference evidence="17 18" key="1">
    <citation type="journal article" date="2018" name="Genome Biol. Evol.">
        <title>Multiple Roots of Fruiting Body Formation in Amoebozoa.</title>
        <authorList>
            <person name="Hillmann F."/>
            <person name="Forbes G."/>
            <person name="Novohradska S."/>
            <person name="Ferling I."/>
            <person name="Riege K."/>
            <person name="Groth M."/>
            <person name="Westermann M."/>
            <person name="Marz M."/>
            <person name="Spaller T."/>
            <person name="Winckler T."/>
            <person name="Schaap P."/>
            <person name="Glockner G."/>
        </authorList>
    </citation>
    <scope>NUCLEOTIDE SEQUENCE [LARGE SCALE GENOMIC DNA]</scope>
    <source>
        <strain evidence="17 18">Jena</strain>
    </source>
</reference>
<evidence type="ECO:0000256" key="10">
    <source>
        <dbReference type="ARBA" id="ARBA00023295"/>
    </source>
</evidence>
<evidence type="ECO:0000256" key="1">
    <source>
        <dbReference type="ARBA" id="ARBA00004648"/>
    </source>
</evidence>
<dbReference type="AlphaFoldDB" id="A0A2P6N7X7"/>
<evidence type="ECO:0000256" key="4">
    <source>
        <dbReference type="ARBA" id="ARBA00022801"/>
    </source>
</evidence>
<dbReference type="Gene3D" id="2.70.98.110">
    <property type="entry name" value="Glycosyl hydrolase family 63, N-terminal domain"/>
    <property type="match status" value="1"/>
</dbReference>
<name>A0A2P6N7X7_9EUKA</name>
<dbReference type="EC" id="3.2.1.106" evidence="11 12"/>
<evidence type="ECO:0000256" key="12">
    <source>
        <dbReference type="RuleBase" id="RU368089"/>
    </source>
</evidence>
<dbReference type="InterPro" id="IPR012341">
    <property type="entry name" value="6hp_glycosidase-like_sf"/>
</dbReference>
<evidence type="ECO:0000256" key="13">
    <source>
        <dbReference type="SAM" id="MobiDB-lite"/>
    </source>
</evidence>
<feature type="domain" description="Glycosyl hydrolase family 63 C-terminal" evidence="15">
    <location>
        <begin position="613"/>
        <end position="767"/>
    </location>
</feature>
<dbReference type="Pfam" id="PF03200">
    <property type="entry name" value="Glyco_hydro_63"/>
    <property type="match status" value="2"/>
</dbReference>
<feature type="domain" description="Glycosyl hydrolase family 63 C-terminal" evidence="15">
    <location>
        <begin position="329"/>
        <end position="609"/>
    </location>
</feature>
<keyword evidence="6" id="KW-0735">Signal-anchor</keyword>
<evidence type="ECO:0000256" key="8">
    <source>
        <dbReference type="ARBA" id="ARBA00023136"/>
    </source>
</evidence>
<comment type="catalytic activity">
    <reaction evidence="12">
        <text>N(4)-(alpha-D-Glc-(1-&gt;2)-alpha-D-Glc-(1-&gt;3)-alpha-D-Glc-(1-&gt;3)-alpha-D-Man-(1-&gt;2)-alpha-D-Man-(1-&gt;2)-alpha-D-Man-(1-&gt;3)-[alpha-D-Man-(1-&gt;2)-alpha-D-Man-(1-&gt;3)-[alpha-D-Man-(1-&gt;2)-alpha-D-Man-(1-&gt;6)]-alpha-D-Man-(1-&gt;6)]-beta-D-Man-(1-&gt;4)-beta-D-GlcNAc-(1-&gt;4)-beta-D-GlcNAc)-L-asparaginyl-[protein] + H2O = N(4)-(alpha-D-Glc-(1-&gt;3)-alpha-D-Glc-(1-&gt;3)-alpha-D-Man-(1-&gt;2)-alpha-D-Man-(1-&gt;2)-alpha-D-Man-(1-&gt;3)-[alpha-D-Man-(1-&gt;2)-alpha-D-Man-(1-&gt;3)-[alpha-D-Man-(1-&gt;2)-alpha-D-Man-(1-&gt;6)]-alpha-D-Man-(1-&gt;6)]-beta-D-Man-(1-&gt;4)-beta-D-GlcNAc-(1-&gt;4)-beta-D-GlcNAc)-L-asparaginyl-[protein] + beta-D-glucose</text>
        <dbReference type="Rhea" id="RHEA:55988"/>
        <dbReference type="Rhea" id="RHEA-COMP:12806"/>
        <dbReference type="Rhea" id="RHEA-COMP:14355"/>
        <dbReference type="ChEBI" id="CHEBI:15377"/>
        <dbReference type="ChEBI" id="CHEBI:15903"/>
        <dbReference type="ChEBI" id="CHEBI:59082"/>
        <dbReference type="ChEBI" id="CHEBI:132537"/>
        <dbReference type="EC" id="3.2.1.106"/>
    </reaction>
</comment>
<dbReference type="SUPFAM" id="SSF48208">
    <property type="entry name" value="Six-hairpin glycosidases"/>
    <property type="match status" value="1"/>
</dbReference>
<dbReference type="PANTHER" id="PTHR10412:SF11">
    <property type="entry name" value="MANNOSYL-OLIGOSACCHARIDE GLUCOSIDASE"/>
    <property type="match status" value="1"/>
</dbReference>
<dbReference type="Gene3D" id="1.50.10.10">
    <property type="match status" value="1"/>
</dbReference>
<evidence type="ECO:0000256" key="5">
    <source>
        <dbReference type="ARBA" id="ARBA00022824"/>
    </source>
</evidence>
<evidence type="ECO:0000256" key="3">
    <source>
        <dbReference type="ARBA" id="ARBA00022692"/>
    </source>
</evidence>
<feature type="domain" description="Glycosyl hydrolase family 63 N-terminal" evidence="16">
    <location>
        <begin position="36"/>
        <end position="256"/>
    </location>
</feature>
<dbReference type="FunCoup" id="A0A2P6N7X7">
    <property type="interactions" value="588"/>
</dbReference>
<feature type="region of interest" description="Disordered" evidence="13">
    <location>
        <begin position="254"/>
        <end position="282"/>
    </location>
</feature>
<dbReference type="GO" id="GO:0009311">
    <property type="term" value="P:oligosaccharide metabolic process"/>
    <property type="evidence" value="ECO:0007669"/>
    <property type="project" value="UniProtKB-UniRule"/>
</dbReference>
<dbReference type="EMBL" id="MDYQ01000162">
    <property type="protein sequence ID" value="PRP80049.1"/>
    <property type="molecule type" value="Genomic_DNA"/>
</dbReference>
<feature type="chain" id="PRO_5015195546" description="Mannosyl-oligosaccharide glucosidase" evidence="14">
    <location>
        <begin position="17"/>
        <end position="769"/>
    </location>
</feature>
<evidence type="ECO:0000259" key="15">
    <source>
        <dbReference type="Pfam" id="PF03200"/>
    </source>
</evidence>
<comment type="caution">
    <text evidence="17">The sequence shown here is derived from an EMBL/GenBank/DDBJ whole genome shotgun (WGS) entry which is preliminary data.</text>
</comment>
<comment type="subcellular location">
    <subcellularLocation>
        <location evidence="1 12">Endoplasmic reticulum membrane</location>
        <topology evidence="1 12">Single-pass type II membrane protein</topology>
    </subcellularLocation>
</comment>
<keyword evidence="5 12" id="KW-0256">Endoplasmic reticulum</keyword>
<dbReference type="InterPro" id="IPR004888">
    <property type="entry name" value="Glycoside_hydrolase_63"/>
</dbReference>
<evidence type="ECO:0000256" key="11">
    <source>
        <dbReference type="ARBA" id="ARBA00038888"/>
    </source>
</evidence>
<dbReference type="STRING" id="1890364.A0A2P6N7X7"/>
<dbReference type="Proteomes" id="UP000241769">
    <property type="component" value="Unassembled WGS sequence"/>
</dbReference>
<gene>
    <name evidence="17" type="ORF">PROFUN_10732</name>
</gene>
<keyword evidence="14" id="KW-0732">Signal</keyword>
<dbReference type="GO" id="GO:0006487">
    <property type="term" value="P:protein N-linked glycosylation"/>
    <property type="evidence" value="ECO:0007669"/>
    <property type="project" value="UniProtKB-UniRule"/>
</dbReference>
<comment type="similarity">
    <text evidence="2 12">Belongs to the glycosyl hydrolase 63 family.</text>
</comment>
<evidence type="ECO:0000256" key="2">
    <source>
        <dbReference type="ARBA" id="ARBA00010833"/>
    </source>
</evidence>
<evidence type="ECO:0000256" key="14">
    <source>
        <dbReference type="SAM" id="SignalP"/>
    </source>
</evidence>
<keyword evidence="8" id="KW-0472">Membrane</keyword>
<dbReference type="Pfam" id="PF16923">
    <property type="entry name" value="Glyco_hydro_63N"/>
    <property type="match status" value="1"/>
</dbReference>
<dbReference type="InterPro" id="IPR008928">
    <property type="entry name" value="6-hairpin_glycosidase_sf"/>
</dbReference>
<dbReference type="OrthoDB" id="410058at2759"/>
<dbReference type="PANTHER" id="PTHR10412">
    <property type="entry name" value="MANNOSYL-OLIGOSACCHARIDE GLUCOSIDASE"/>
    <property type="match status" value="1"/>
</dbReference>
<keyword evidence="3" id="KW-0812">Transmembrane</keyword>
<evidence type="ECO:0000313" key="17">
    <source>
        <dbReference type="EMBL" id="PRP80049.1"/>
    </source>
</evidence>
<sequence>MKTRLVFILFLLGVFGQDDIQQTFSGSTEAEIYNSTMFWGSYRPNLYFGMKTRSERPFLTGLMWNTVGSRSFYQSDFENMRHTCEQGDNMQRYGWIRHDGQTFGEQEVIDKKMSLNVSTIFVKNPTSQYGGEWSYRVRVTSTSKDQKIVSLYNYFGVDLLPDERLDLIGKAHKGLVDVGLTGRTKDLGNFQIAVLPGDDVEDLDDYTPKGREYSTSKDLTRTLYEGLHVAGEDQLWRVRDPIIQSLRKDQQKIFSSSVGKTEKKKKGREESDEPGIIVPTLSNEAPKGSNMYVFQRVLRTPFQFDVVFTHDEGEGATRKRINLRDDALHGESLDEAIQQRRAAFDASFEEKFHLQRKSFTADQQRFARETFSNLIGGIGFFHGRSKLQKGQSVVEDEARSLFTAVPSRPFFPRGFLWDEGFHQLVIQKWNHDITEDVLKHWFNLMNHKGWIAREQILGLEARSKVPEEFQTQNEEYANPPTMLFTIDRLQKISSGKVLLELLPKLDKWVEWFMRTQKGSLPNTFRWRGRTANHTLTSGLDDYPRADVSDDELHLDLITWMAIANKLMWSISETNNRPYDTYKKRYDTYVQTIEELFWDPQTKAYGDVLHGKAGNVHVVHKGYITLFPFLGGLIPTDSPRLDAILDLLLDPKEVWSPYGIRSLSKSDRYFGTNENYWRGPIWMNINYLVLQSLHNNYIHSELSLDKQPYREKAQRLYNNLRSNLIANVYKVWKETGYVWEQYDPNDGKGQRSHPFTGWTSLIINIMGETY</sequence>
<dbReference type="InterPro" id="IPR038518">
    <property type="entry name" value="Glyco_hydro_63N_sf"/>
</dbReference>
<evidence type="ECO:0000256" key="6">
    <source>
        <dbReference type="ARBA" id="ARBA00022968"/>
    </source>
</evidence>
<keyword evidence="9" id="KW-0325">Glycoprotein</keyword>
<proteinExistence type="inferred from homology"/>
<feature type="signal peptide" evidence="14">
    <location>
        <begin position="1"/>
        <end position="16"/>
    </location>
</feature>